<evidence type="ECO:0000256" key="1">
    <source>
        <dbReference type="SAM" id="MobiDB-lite"/>
    </source>
</evidence>
<evidence type="ECO:0000313" key="4">
    <source>
        <dbReference type="Proteomes" id="UP000001745"/>
    </source>
</evidence>
<gene>
    <name evidence="3" type="ORF">TSTA_061870</name>
</gene>
<dbReference type="Proteomes" id="UP000001745">
    <property type="component" value="Unassembled WGS sequence"/>
</dbReference>
<accession>B8LX49</accession>
<proteinExistence type="predicted"/>
<evidence type="ECO:0000313" key="3">
    <source>
        <dbReference type="EMBL" id="EED22699.1"/>
    </source>
</evidence>
<evidence type="ECO:0000259" key="2">
    <source>
        <dbReference type="PROSITE" id="PS51294"/>
    </source>
</evidence>
<name>B8LX49_TALSN</name>
<dbReference type="GeneID" id="8102513"/>
<dbReference type="HOGENOM" id="CLU_096156_0_0_1"/>
<keyword evidence="4" id="KW-1185">Reference proteome</keyword>
<dbReference type="PhylomeDB" id="B8LX49"/>
<dbReference type="InterPro" id="IPR017930">
    <property type="entry name" value="Myb_dom"/>
</dbReference>
<dbReference type="InParanoid" id="B8LX49"/>
<dbReference type="RefSeq" id="XP_002340086.1">
    <property type="nucleotide sequence ID" value="XM_002340045.1"/>
</dbReference>
<dbReference type="OrthoDB" id="193499at2759"/>
<dbReference type="PROSITE" id="PS51294">
    <property type="entry name" value="HTH_MYB"/>
    <property type="match status" value="1"/>
</dbReference>
<reference evidence="4" key="1">
    <citation type="journal article" date="2015" name="Genome Announc.">
        <title>Genome sequence of the AIDS-associated pathogen Penicillium marneffei (ATCC18224) and its near taxonomic relative Talaromyces stipitatus (ATCC10500).</title>
        <authorList>
            <person name="Nierman W.C."/>
            <person name="Fedorova-Abrams N.D."/>
            <person name="Andrianopoulos A."/>
        </authorList>
    </citation>
    <scope>NUCLEOTIDE SEQUENCE [LARGE SCALE GENOMIC DNA]</scope>
    <source>
        <strain evidence="4">ATCC 10500 / CBS 375.48 / QM 6759 / NRRL 1006</strain>
    </source>
</reference>
<dbReference type="Gene3D" id="1.10.10.60">
    <property type="entry name" value="Homeodomain-like"/>
    <property type="match status" value="1"/>
</dbReference>
<protein>
    <recommendedName>
        <fullName evidence="2">HTH myb-type domain-containing protein</fullName>
    </recommendedName>
</protein>
<organism evidence="3 4">
    <name type="scientific">Talaromyces stipitatus (strain ATCC 10500 / CBS 375.48 / QM 6759 / NRRL 1006)</name>
    <name type="common">Penicillium stipitatum</name>
    <dbReference type="NCBI Taxonomy" id="441959"/>
    <lineage>
        <taxon>Eukaryota</taxon>
        <taxon>Fungi</taxon>
        <taxon>Dikarya</taxon>
        <taxon>Ascomycota</taxon>
        <taxon>Pezizomycotina</taxon>
        <taxon>Eurotiomycetes</taxon>
        <taxon>Eurotiomycetidae</taxon>
        <taxon>Eurotiales</taxon>
        <taxon>Trichocomaceae</taxon>
        <taxon>Talaromyces</taxon>
        <taxon>Talaromyces sect. Talaromyces</taxon>
    </lineage>
</organism>
<feature type="compositionally biased region" description="Low complexity" evidence="1">
    <location>
        <begin position="95"/>
        <end position="106"/>
    </location>
</feature>
<dbReference type="AlphaFoldDB" id="B8LX49"/>
<feature type="region of interest" description="Disordered" evidence="1">
    <location>
        <begin position="78"/>
        <end position="124"/>
    </location>
</feature>
<feature type="domain" description="HTH myb-type" evidence="2">
    <location>
        <begin position="1"/>
        <end position="30"/>
    </location>
</feature>
<sequence length="157" mass="17653">MKWADISKSFPGRKPDSCRVHYHHHIDQQGFDKEMKTNFAKAYERLKEETWTPIAKELGISWEVVEALHWKMSKDGIARRASAVPSKRRGRNRTSSPVPSCSPECPGDQAASPRPDVQLPPFLHQHPSQLHGQVQLPSFKEVIDGFLAAEDGSDLAS</sequence>
<dbReference type="EMBL" id="EQ962652">
    <property type="protein sequence ID" value="EED22699.1"/>
    <property type="molecule type" value="Genomic_DNA"/>
</dbReference>
<dbReference type="VEuPathDB" id="FungiDB:TSTA_061870"/>